<dbReference type="InterPro" id="IPR005471">
    <property type="entry name" value="Tscrpt_reg_IclR_N"/>
</dbReference>
<protein>
    <submittedName>
        <fullName evidence="6">IclR family transcriptional regulator</fullName>
    </submittedName>
</protein>
<dbReference type="InterPro" id="IPR050707">
    <property type="entry name" value="HTH_MetabolicPath_Reg"/>
</dbReference>
<keyword evidence="2" id="KW-0238">DNA-binding</keyword>
<dbReference type="SUPFAM" id="SSF46785">
    <property type="entry name" value="Winged helix' DNA-binding domain"/>
    <property type="match status" value="1"/>
</dbReference>
<dbReference type="Proteomes" id="UP000632063">
    <property type="component" value="Unassembled WGS sequence"/>
</dbReference>
<dbReference type="InterPro" id="IPR029016">
    <property type="entry name" value="GAF-like_dom_sf"/>
</dbReference>
<dbReference type="PANTHER" id="PTHR30136:SF24">
    <property type="entry name" value="HTH-TYPE TRANSCRIPTIONAL REPRESSOR ALLR"/>
    <property type="match status" value="1"/>
</dbReference>
<comment type="caution">
    <text evidence="6">The sequence shown here is derived from an EMBL/GenBank/DDBJ whole genome shotgun (WGS) entry which is preliminary data.</text>
</comment>
<evidence type="ECO:0000259" key="5">
    <source>
        <dbReference type="PROSITE" id="PS51078"/>
    </source>
</evidence>
<evidence type="ECO:0000256" key="3">
    <source>
        <dbReference type="ARBA" id="ARBA00023163"/>
    </source>
</evidence>
<dbReference type="Pfam" id="PF09339">
    <property type="entry name" value="HTH_IclR"/>
    <property type="match status" value="1"/>
</dbReference>
<dbReference type="InterPro" id="IPR036388">
    <property type="entry name" value="WH-like_DNA-bd_sf"/>
</dbReference>
<keyword evidence="3" id="KW-0804">Transcription</keyword>
<evidence type="ECO:0000256" key="2">
    <source>
        <dbReference type="ARBA" id="ARBA00023125"/>
    </source>
</evidence>
<dbReference type="InterPro" id="IPR036390">
    <property type="entry name" value="WH_DNA-bd_sf"/>
</dbReference>
<reference evidence="6 7" key="2">
    <citation type="journal article" date="2021" name="Int. J. Syst. Evol. Microbiol.">
        <title>Roseibium litorale sp. nov., isolated from a tidal flat sediment and proposal for the reclassification of Labrenzia polysiphoniae as Roseibium polysiphoniae comb. nov.</title>
        <authorList>
            <person name="Liu Y."/>
            <person name="Pei T."/>
            <person name="Du J."/>
            <person name="Chao M."/>
            <person name="Deng M.R."/>
            <person name="Zhu H."/>
        </authorList>
    </citation>
    <scope>NUCLEOTIDE SEQUENCE [LARGE SCALE GENOMIC DNA]</scope>
    <source>
        <strain evidence="6 7">4C16A</strain>
    </source>
</reference>
<keyword evidence="1" id="KW-0805">Transcription regulation</keyword>
<accession>A0ABR9CR31</accession>
<dbReference type="InterPro" id="IPR014757">
    <property type="entry name" value="Tscrpt_reg_IclR_C"/>
</dbReference>
<dbReference type="RefSeq" id="WP_192149413.1">
    <property type="nucleotide sequence ID" value="NZ_JACYXI010000012.1"/>
</dbReference>
<dbReference type="SUPFAM" id="SSF55781">
    <property type="entry name" value="GAF domain-like"/>
    <property type="match status" value="1"/>
</dbReference>
<dbReference type="PROSITE" id="PS51078">
    <property type="entry name" value="ICLR_ED"/>
    <property type="match status" value="1"/>
</dbReference>
<name>A0ABR9CR31_9HYPH</name>
<dbReference type="Gene3D" id="1.10.10.10">
    <property type="entry name" value="Winged helix-like DNA-binding domain superfamily/Winged helix DNA-binding domain"/>
    <property type="match status" value="1"/>
</dbReference>
<feature type="domain" description="IclR-ED" evidence="5">
    <location>
        <begin position="58"/>
        <end position="247"/>
    </location>
</feature>
<gene>
    <name evidence="6" type="ORF">IG616_17205</name>
</gene>
<organism evidence="6 7">
    <name type="scientific">Roseibium litorale</name>
    <dbReference type="NCBI Taxonomy" id="2803841"/>
    <lineage>
        <taxon>Bacteria</taxon>
        <taxon>Pseudomonadati</taxon>
        <taxon>Pseudomonadota</taxon>
        <taxon>Alphaproteobacteria</taxon>
        <taxon>Hyphomicrobiales</taxon>
        <taxon>Stappiaceae</taxon>
        <taxon>Roseibium</taxon>
    </lineage>
</organism>
<evidence type="ECO:0000313" key="6">
    <source>
        <dbReference type="EMBL" id="MBD8893285.1"/>
    </source>
</evidence>
<reference evidence="7" key="1">
    <citation type="submission" date="2020-09" db="EMBL/GenBank/DDBJ databases">
        <title>The genome sequence of strain Labrenzia suaedae 4C16A.</title>
        <authorList>
            <person name="Liu Y."/>
        </authorList>
    </citation>
    <scope>NUCLEOTIDE SEQUENCE [LARGE SCALE GENOMIC DNA]</scope>
    <source>
        <strain evidence="7">4C16A</strain>
    </source>
</reference>
<evidence type="ECO:0000256" key="1">
    <source>
        <dbReference type="ARBA" id="ARBA00023015"/>
    </source>
</evidence>
<dbReference type="SMART" id="SM00346">
    <property type="entry name" value="HTH_ICLR"/>
    <property type="match status" value="1"/>
</dbReference>
<dbReference type="Gene3D" id="3.30.450.40">
    <property type="match status" value="1"/>
</dbReference>
<sequence>MSSTVAKALTLLEFFSEEEPELGLSELARRSGMDKAAVHRMMGAMAESGLVEQQADSRLYRLGAGVLRLARVRETAFPISSIVQPILEELSAATGETAHASLISGRALANIATCESRKGNRVSLVAGEILPFHCTASGLATLAYCSEKLLKSVLSRPLQAKTPFTITDSAAILARLEEVRKCGVSESDQTNEEDVHGIAAPIFDRAGLACGAVSVSTPSHRMTEDQRRLSITAVIRAAGLITAGLGGQNPRHYTDAAARLLATIT</sequence>
<dbReference type="PANTHER" id="PTHR30136">
    <property type="entry name" value="HELIX-TURN-HELIX TRANSCRIPTIONAL REGULATOR, ICLR FAMILY"/>
    <property type="match status" value="1"/>
</dbReference>
<dbReference type="PROSITE" id="PS51077">
    <property type="entry name" value="HTH_ICLR"/>
    <property type="match status" value="1"/>
</dbReference>
<dbReference type="EMBL" id="JACYXI010000012">
    <property type="protein sequence ID" value="MBD8893285.1"/>
    <property type="molecule type" value="Genomic_DNA"/>
</dbReference>
<evidence type="ECO:0000313" key="7">
    <source>
        <dbReference type="Proteomes" id="UP000632063"/>
    </source>
</evidence>
<keyword evidence="7" id="KW-1185">Reference proteome</keyword>
<dbReference type="Pfam" id="PF01614">
    <property type="entry name" value="IclR_C"/>
    <property type="match status" value="1"/>
</dbReference>
<feature type="domain" description="HTH iclR-type" evidence="4">
    <location>
        <begin position="2"/>
        <end position="64"/>
    </location>
</feature>
<proteinExistence type="predicted"/>
<evidence type="ECO:0000259" key="4">
    <source>
        <dbReference type="PROSITE" id="PS51077"/>
    </source>
</evidence>